<dbReference type="STRING" id="75379.Tint_0941"/>
<keyword evidence="2 4" id="KW-1133">Transmembrane helix</keyword>
<feature type="transmembrane region" description="Helical" evidence="4">
    <location>
        <begin position="130"/>
        <end position="149"/>
    </location>
</feature>
<dbReference type="InterPro" id="IPR020846">
    <property type="entry name" value="MFS_dom"/>
</dbReference>
<dbReference type="EMBL" id="CP002021">
    <property type="protein sequence ID" value="ADG30335.1"/>
    <property type="molecule type" value="Genomic_DNA"/>
</dbReference>
<evidence type="ECO:0000259" key="5">
    <source>
        <dbReference type="PROSITE" id="PS50850"/>
    </source>
</evidence>
<evidence type="ECO:0000256" key="3">
    <source>
        <dbReference type="ARBA" id="ARBA00023136"/>
    </source>
</evidence>
<feature type="transmembrane region" description="Helical" evidence="4">
    <location>
        <begin position="232"/>
        <end position="251"/>
    </location>
</feature>
<evidence type="ECO:0000313" key="6">
    <source>
        <dbReference type="EMBL" id="ADG30335.1"/>
    </source>
</evidence>
<keyword evidence="3 4" id="KW-0472">Membrane</keyword>
<dbReference type="InterPro" id="IPR036259">
    <property type="entry name" value="MFS_trans_sf"/>
</dbReference>
<reference evidence="6" key="1">
    <citation type="submission" date="2010-04" db="EMBL/GenBank/DDBJ databases">
        <title>Complete sequence of Thiomonas intermedia K12.</title>
        <authorList>
            <consortium name="US DOE Joint Genome Institute"/>
            <person name="Lucas S."/>
            <person name="Copeland A."/>
            <person name="Lapidus A."/>
            <person name="Cheng J.-F."/>
            <person name="Bruce D."/>
            <person name="Goodwin L."/>
            <person name="Pitluck S."/>
            <person name="Davenport K."/>
            <person name="Detter J.C."/>
            <person name="Han C."/>
            <person name="Tapia R."/>
            <person name="Land M."/>
            <person name="Hauser L."/>
            <person name="Kyrpides N."/>
            <person name="Ovchinnikova G."/>
            <person name="Kerfeld C.A."/>
            <person name="Cannon G.C."/>
            <person name="Heinhorst S."/>
            <person name="Woyke T."/>
        </authorList>
    </citation>
    <scope>NUCLEOTIDE SEQUENCE [LARGE SCALE GENOMIC DNA]</scope>
    <source>
        <strain evidence="6">K12</strain>
    </source>
</reference>
<feature type="transmembrane region" description="Helical" evidence="4">
    <location>
        <begin position="7"/>
        <end position="24"/>
    </location>
</feature>
<feature type="transmembrane region" description="Helical" evidence="4">
    <location>
        <begin position="356"/>
        <end position="376"/>
    </location>
</feature>
<feature type="transmembrane region" description="Helical" evidence="4">
    <location>
        <begin position="96"/>
        <end position="118"/>
    </location>
</feature>
<dbReference type="Pfam" id="PF07690">
    <property type="entry name" value="MFS_1"/>
    <property type="match status" value="1"/>
</dbReference>
<protein>
    <submittedName>
        <fullName evidence="6">Major facilitator superfamily MFS_1</fullName>
    </submittedName>
</protein>
<feature type="transmembrane region" description="Helical" evidence="4">
    <location>
        <begin position="207"/>
        <end position="226"/>
    </location>
</feature>
<feature type="transmembrane region" description="Helical" evidence="4">
    <location>
        <begin position="298"/>
        <end position="317"/>
    </location>
</feature>
<dbReference type="eggNOG" id="COG2814">
    <property type="taxonomic scope" value="Bacteria"/>
</dbReference>
<feature type="transmembrane region" description="Helical" evidence="4">
    <location>
        <begin position="71"/>
        <end position="90"/>
    </location>
</feature>
<dbReference type="SUPFAM" id="SSF103473">
    <property type="entry name" value="MFS general substrate transporter"/>
    <property type="match status" value="1"/>
</dbReference>
<organism evidence="6">
    <name type="scientific">Thiomonas intermedia (strain K12)</name>
    <name type="common">Thiobacillus intermedius</name>
    <dbReference type="NCBI Taxonomy" id="75379"/>
    <lineage>
        <taxon>Bacteria</taxon>
        <taxon>Pseudomonadati</taxon>
        <taxon>Pseudomonadota</taxon>
        <taxon>Betaproteobacteria</taxon>
        <taxon>Burkholderiales</taxon>
        <taxon>Thiomonas</taxon>
    </lineage>
</organism>
<dbReference type="InterPro" id="IPR011701">
    <property type="entry name" value="MFS"/>
</dbReference>
<accession>D5WYZ7</accession>
<dbReference type="PANTHER" id="PTHR11360">
    <property type="entry name" value="MONOCARBOXYLATE TRANSPORTER"/>
    <property type="match status" value="1"/>
</dbReference>
<gene>
    <name evidence="6" type="ordered locus">Tint_0941</name>
</gene>
<feature type="transmembrane region" description="Helical" evidence="4">
    <location>
        <begin position="272"/>
        <end position="292"/>
    </location>
</feature>
<feature type="domain" description="Major facilitator superfamily (MFS) profile" evidence="5">
    <location>
        <begin position="1"/>
        <end position="377"/>
    </location>
</feature>
<dbReference type="GO" id="GO:0022857">
    <property type="term" value="F:transmembrane transporter activity"/>
    <property type="evidence" value="ECO:0007669"/>
    <property type="project" value="InterPro"/>
</dbReference>
<dbReference type="PROSITE" id="PS50850">
    <property type="entry name" value="MFS"/>
    <property type="match status" value="1"/>
</dbReference>
<dbReference type="HOGENOM" id="CLU_733495_0_0_4"/>
<proteinExistence type="predicted"/>
<dbReference type="BioCyc" id="TINT75379:TINT_RS04705-MONOMER"/>
<feature type="transmembrane region" description="Helical" evidence="4">
    <location>
        <begin position="44"/>
        <end position="64"/>
    </location>
</feature>
<sequence>MRRWTPFVLLMPFQFIFGLIYSWGTISPAIHVQSGWPQATLDLAFSLTPLGLLPAVILAGRALHRLAPKTLLAWALTCFTVGGGIGLLTASPVAFMLGYSLLALGVGAGLSTAACIALVSRLYPQRRGSLGGALLALYGMSSVISAPLFDEINRHMGWRPSLAALLGVYAAVGWLAWTFLPEAPAAPGRQTDPLPLMVLLKQRPLQWALVIVLMATPLGSASFATIGHLTKAIGVSSALGVLAVSLMALGNGVGRLGFGLLADWISPRFSRAAALGLNALAALLLLGVLRGYGVWAFVAYPLLIGLAFGGMAGKLPALAAHVAEHHGEAAFGLLFGAFAFASFLGPFLSAGLGMHSALQGLALCALAAMGLGLAVAR</sequence>
<dbReference type="InterPro" id="IPR050327">
    <property type="entry name" value="Proton-linked_MCT"/>
</dbReference>
<keyword evidence="1 4" id="KW-0812">Transmembrane</keyword>
<evidence type="ECO:0000256" key="2">
    <source>
        <dbReference type="ARBA" id="ARBA00022989"/>
    </source>
</evidence>
<evidence type="ECO:0000256" key="1">
    <source>
        <dbReference type="ARBA" id="ARBA00022692"/>
    </source>
</evidence>
<dbReference type="KEGG" id="tin:Tint_0941"/>
<feature type="transmembrane region" description="Helical" evidence="4">
    <location>
        <begin position="161"/>
        <end position="180"/>
    </location>
</feature>
<feature type="transmembrane region" description="Helical" evidence="4">
    <location>
        <begin position="329"/>
        <end position="350"/>
    </location>
</feature>
<evidence type="ECO:0000256" key="4">
    <source>
        <dbReference type="SAM" id="Phobius"/>
    </source>
</evidence>
<dbReference type="Gene3D" id="1.20.1250.20">
    <property type="entry name" value="MFS general substrate transporter like domains"/>
    <property type="match status" value="2"/>
</dbReference>
<dbReference type="AlphaFoldDB" id="D5WYZ7"/>
<name>D5WYZ7_THIK1</name>